<evidence type="ECO:0008006" key="7">
    <source>
        <dbReference type="Google" id="ProtNLM"/>
    </source>
</evidence>
<sequence>MSVEILIILAFIAACFFLLYLALAKKLDQPKNDQTLTKWLSSLQNSFTTSNQHLTSTLQSSYRELHERLDRATAVIGDLKKEAGVFSEVGRSMKDLQDYLKSPKLRGNIGEQVLRDLIGQMFPKKSFSLQYAFKSGQIVDAAIQTDAGILPIDSKFPLENFQKMLRSEDEKEKEAFKNLFVRDVKKHVKDISSKYILPGEGTVDFALMYLPSEAVYYEVVNLSELMDYARDLRVYPVSPTTLYAHLQTILLSFEGKKIEGKTKEVFALLRAIGKDYERLEGNLSTLNRHITNAANQMSDTNQTFATLGQKISSTKNLDKGAAGLPAD</sequence>
<dbReference type="STRING" id="1817722.A2703_01285"/>
<dbReference type="Pfam" id="PF02646">
    <property type="entry name" value="RmuC"/>
    <property type="match status" value="1"/>
</dbReference>
<reference evidence="5 6" key="1">
    <citation type="journal article" date="2016" name="Nat. Commun.">
        <title>Thousands of microbial genomes shed light on interconnected biogeochemical processes in an aquifer system.</title>
        <authorList>
            <person name="Anantharaman K."/>
            <person name="Brown C.T."/>
            <person name="Hug L.A."/>
            <person name="Sharon I."/>
            <person name="Castelle C.J."/>
            <person name="Probst A.J."/>
            <person name="Thomas B.C."/>
            <person name="Singh A."/>
            <person name="Wilkins M.J."/>
            <person name="Karaoz U."/>
            <person name="Brodie E.L."/>
            <person name="Williams K.H."/>
            <person name="Hubbard S.S."/>
            <person name="Banfield J.F."/>
        </authorList>
    </citation>
    <scope>NUCLEOTIDE SEQUENCE [LARGE SCALE GENOMIC DNA]</scope>
</reference>
<evidence type="ECO:0000313" key="6">
    <source>
        <dbReference type="Proteomes" id="UP000177979"/>
    </source>
</evidence>
<dbReference type="PANTHER" id="PTHR30563:SF0">
    <property type="entry name" value="DNA RECOMBINATION PROTEIN RMUC"/>
    <property type="match status" value="1"/>
</dbReference>
<gene>
    <name evidence="5" type="ORF">A2703_01285</name>
</gene>
<dbReference type="PANTHER" id="PTHR30563">
    <property type="entry name" value="DNA RECOMBINATION PROTEIN RMUC"/>
    <property type="match status" value="1"/>
</dbReference>
<evidence type="ECO:0000256" key="2">
    <source>
        <dbReference type="ARBA" id="ARBA00009840"/>
    </source>
</evidence>
<keyword evidence="4" id="KW-0233">DNA recombination</keyword>
<dbReference type="AlphaFoldDB" id="A0A1F5EUJ2"/>
<keyword evidence="3" id="KW-0175">Coiled coil</keyword>
<comment type="function">
    <text evidence="1">Involved in DNA recombination.</text>
</comment>
<dbReference type="Proteomes" id="UP000177979">
    <property type="component" value="Unassembled WGS sequence"/>
</dbReference>
<dbReference type="EMBL" id="MFAG01000041">
    <property type="protein sequence ID" value="OGD71053.1"/>
    <property type="molecule type" value="Genomic_DNA"/>
</dbReference>
<evidence type="ECO:0000256" key="3">
    <source>
        <dbReference type="ARBA" id="ARBA00023054"/>
    </source>
</evidence>
<comment type="similarity">
    <text evidence="2">Belongs to the RmuC family.</text>
</comment>
<organism evidence="5 6">
    <name type="scientific">Candidatus Collierbacteria bacterium RIFCSPHIGHO2_01_FULL_50_25</name>
    <dbReference type="NCBI Taxonomy" id="1817722"/>
    <lineage>
        <taxon>Bacteria</taxon>
        <taxon>Candidatus Collieribacteriota</taxon>
    </lineage>
</organism>
<name>A0A1F5EUJ2_9BACT</name>
<dbReference type="GO" id="GO:0006310">
    <property type="term" value="P:DNA recombination"/>
    <property type="evidence" value="ECO:0007669"/>
    <property type="project" value="UniProtKB-KW"/>
</dbReference>
<evidence type="ECO:0000256" key="1">
    <source>
        <dbReference type="ARBA" id="ARBA00003416"/>
    </source>
</evidence>
<protein>
    <recommendedName>
        <fullName evidence="7">DNA recombination protein RmuC</fullName>
    </recommendedName>
</protein>
<evidence type="ECO:0000313" key="5">
    <source>
        <dbReference type="EMBL" id="OGD71053.1"/>
    </source>
</evidence>
<dbReference type="InterPro" id="IPR003798">
    <property type="entry name" value="DNA_recombination_RmuC"/>
</dbReference>
<accession>A0A1F5EUJ2</accession>
<comment type="caution">
    <text evidence="5">The sequence shown here is derived from an EMBL/GenBank/DDBJ whole genome shotgun (WGS) entry which is preliminary data.</text>
</comment>
<evidence type="ECO:0000256" key="4">
    <source>
        <dbReference type="ARBA" id="ARBA00023172"/>
    </source>
</evidence>
<proteinExistence type="inferred from homology"/>